<evidence type="ECO:0000313" key="8">
    <source>
        <dbReference type="Proteomes" id="UP000094385"/>
    </source>
</evidence>
<accession>A0A1E3QFY5</accession>
<comment type="subcellular location">
    <subcellularLocation>
        <location evidence="1">Peroxisome membrane</location>
        <topology evidence="1">Single-pass membrane protein</topology>
    </subcellularLocation>
</comment>
<evidence type="ECO:0000256" key="4">
    <source>
        <dbReference type="ARBA" id="ARBA00032508"/>
    </source>
</evidence>
<dbReference type="PANTHER" id="PTHR28080:SF1">
    <property type="entry name" value="PEROXISOMAL BIOGENESIS FACTOR 3"/>
    <property type="match status" value="1"/>
</dbReference>
<dbReference type="EMBL" id="KV454289">
    <property type="protein sequence ID" value="ODQ76550.1"/>
    <property type="molecule type" value="Genomic_DNA"/>
</dbReference>
<protein>
    <recommendedName>
        <fullName evidence="4">Peroxin-3</fullName>
    </recommendedName>
</protein>
<evidence type="ECO:0000313" key="7">
    <source>
        <dbReference type="EMBL" id="ODQ76550.1"/>
    </source>
</evidence>
<dbReference type="PANTHER" id="PTHR28080">
    <property type="entry name" value="PEROXISOMAL BIOGENESIS FACTOR 3"/>
    <property type="match status" value="1"/>
</dbReference>
<evidence type="ECO:0000256" key="3">
    <source>
        <dbReference type="ARBA" id="ARBA00023140"/>
    </source>
</evidence>
<reference evidence="7 8" key="1">
    <citation type="journal article" date="2016" name="Proc. Natl. Acad. Sci. U.S.A.">
        <title>Comparative genomics of biotechnologically important yeasts.</title>
        <authorList>
            <person name="Riley R."/>
            <person name="Haridas S."/>
            <person name="Wolfe K.H."/>
            <person name="Lopes M.R."/>
            <person name="Hittinger C.T."/>
            <person name="Goeker M."/>
            <person name="Salamov A.A."/>
            <person name="Wisecaver J.H."/>
            <person name="Long T.M."/>
            <person name="Calvey C.H."/>
            <person name="Aerts A.L."/>
            <person name="Barry K.W."/>
            <person name="Choi C."/>
            <person name="Clum A."/>
            <person name="Coughlan A.Y."/>
            <person name="Deshpande S."/>
            <person name="Douglass A.P."/>
            <person name="Hanson S.J."/>
            <person name="Klenk H.-P."/>
            <person name="LaButti K.M."/>
            <person name="Lapidus A."/>
            <person name="Lindquist E.A."/>
            <person name="Lipzen A.M."/>
            <person name="Meier-Kolthoff J.P."/>
            <person name="Ohm R.A."/>
            <person name="Otillar R.P."/>
            <person name="Pangilinan J.L."/>
            <person name="Peng Y."/>
            <person name="Rokas A."/>
            <person name="Rosa C.A."/>
            <person name="Scheuner C."/>
            <person name="Sibirny A.A."/>
            <person name="Slot J.C."/>
            <person name="Stielow J.B."/>
            <person name="Sun H."/>
            <person name="Kurtzman C.P."/>
            <person name="Blackwell M."/>
            <person name="Grigoriev I.V."/>
            <person name="Jeffries T.W."/>
        </authorList>
    </citation>
    <scope>NUCLEOTIDE SEQUENCE [LARGE SCALE GENOMIC DNA]</scope>
    <source>
        <strain evidence="7 8">NRRL Y-11557</strain>
    </source>
</reference>
<dbReference type="GO" id="GO:0045046">
    <property type="term" value="P:protein import into peroxisome membrane"/>
    <property type="evidence" value="ECO:0007669"/>
    <property type="project" value="TreeGrafter"/>
</dbReference>
<dbReference type="Pfam" id="PF04882">
    <property type="entry name" value="Peroxin-3"/>
    <property type="match status" value="1"/>
</dbReference>
<keyword evidence="3" id="KW-0576">Peroxisome</keyword>
<sequence length="439" mass="49498">MPFLTSFLHRHRRKFATAIGVAVTSYYAYRQVKLKFFEIGSQLSANLTSRENLRRRFEQNQQDAAFTVAALLSSMTDPIVCELPVEEVTDELQAKRGPLSQSSNAPSQSGDDPNAETTSIASSSTITIIDVDAEIQQPKRTKKKLWNDLKIMAITRAVSLVYAIALLIFFTRLQLNMLGRQNYVKSVKAMTETCDHGTDLDQGASEDQVIQNEVNRRFLTYSWWLLTRGWVRIVSNVREATETVFESVTPRTELGFGDLGGLIKRVRELVDAKNKNYLEILLPTSKEGEEFVLSNNPCSEQEFQSSPVREQAIAPLLRALLDESTDLIESPNAKGVISGLVSEGFKLLLNSLQIKYFFLLYEGAQDDHDSRQKVVEFQEEKKVRLANILAGITQQSHEMVVVNENANPYLSAMNCLPELRNFSAIVYSNFASDWKSMTD</sequence>
<keyword evidence="6" id="KW-0812">Transmembrane</keyword>
<keyword evidence="6" id="KW-1133">Transmembrane helix</keyword>
<evidence type="ECO:0000256" key="6">
    <source>
        <dbReference type="SAM" id="Phobius"/>
    </source>
</evidence>
<keyword evidence="8" id="KW-1185">Reference proteome</keyword>
<dbReference type="InterPro" id="IPR006966">
    <property type="entry name" value="Peroxin-3"/>
</dbReference>
<evidence type="ECO:0000256" key="5">
    <source>
        <dbReference type="SAM" id="MobiDB-lite"/>
    </source>
</evidence>
<name>A0A1E3QFY5_LIPST</name>
<dbReference type="OrthoDB" id="45930at2759"/>
<comment type="similarity">
    <text evidence="2">Belongs to the peroxin-3 family.</text>
</comment>
<evidence type="ECO:0000256" key="1">
    <source>
        <dbReference type="ARBA" id="ARBA00004549"/>
    </source>
</evidence>
<dbReference type="Proteomes" id="UP000094385">
    <property type="component" value="Unassembled WGS sequence"/>
</dbReference>
<proteinExistence type="inferred from homology"/>
<keyword evidence="6" id="KW-0472">Membrane</keyword>
<feature type="compositionally biased region" description="Polar residues" evidence="5">
    <location>
        <begin position="99"/>
        <end position="111"/>
    </location>
</feature>
<evidence type="ECO:0000256" key="2">
    <source>
        <dbReference type="ARBA" id="ARBA00008933"/>
    </source>
</evidence>
<dbReference type="GO" id="GO:0030674">
    <property type="term" value="F:protein-macromolecule adaptor activity"/>
    <property type="evidence" value="ECO:0007669"/>
    <property type="project" value="TreeGrafter"/>
</dbReference>
<dbReference type="AlphaFoldDB" id="A0A1E3QFY5"/>
<feature type="transmembrane region" description="Helical" evidence="6">
    <location>
        <begin position="149"/>
        <end position="170"/>
    </location>
</feature>
<gene>
    <name evidence="7" type="ORF">LIPSTDRAFT_67476</name>
</gene>
<dbReference type="GO" id="GO:0005778">
    <property type="term" value="C:peroxisomal membrane"/>
    <property type="evidence" value="ECO:0007669"/>
    <property type="project" value="UniProtKB-SubCell"/>
</dbReference>
<organism evidence="7 8">
    <name type="scientific">Lipomyces starkeyi NRRL Y-11557</name>
    <dbReference type="NCBI Taxonomy" id="675824"/>
    <lineage>
        <taxon>Eukaryota</taxon>
        <taxon>Fungi</taxon>
        <taxon>Dikarya</taxon>
        <taxon>Ascomycota</taxon>
        <taxon>Saccharomycotina</taxon>
        <taxon>Lipomycetes</taxon>
        <taxon>Lipomycetales</taxon>
        <taxon>Lipomycetaceae</taxon>
        <taxon>Lipomyces</taxon>
    </lineage>
</organism>
<feature type="region of interest" description="Disordered" evidence="5">
    <location>
        <begin position="94"/>
        <end position="118"/>
    </location>
</feature>
<dbReference type="STRING" id="675824.A0A1E3QFY5"/>